<evidence type="ECO:0000256" key="7">
    <source>
        <dbReference type="ARBA" id="ARBA00047989"/>
    </source>
</evidence>
<name>A0A1F7GZC5_9BACT</name>
<comment type="catalytic activity">
    <reaction evidence="8">
        <text>adenosine + phosphate = alpha-D-ribose 1-phosphate + adenine</text>
        <dbReference type="Rhea" id="RHEA:27642"/>
        <dbReference type="ChEBI" id="CHEBI:16335"/>
        <dbReference type="ChEBI" id="CHEBI:16708"/>
        <dbReference type="ChEBI" id="CHEBI:43474"/>
        <dbReference type="ChEBI" id="CHEBI:57720"/>
        <dbReference type="EC" id="2.4.2.1"/>
    </reaction>
    <physiologicalReaction direction="left-to-right" evidence="8">
        <dbReference type="Rhea" id="RHEA:27643"/>
    </physiologicalReaction>
</comment>
<dbReference type="InterPro" id="IPR003730">
    <property type="entry name" value="Cu_polyphenol_OxRdtase"/>
</dbReference>
<dbReference type="Proteomes" id="UP000177159">
    <property type="component" value="Unassembled WGS sequence"/>
</dbReference>
<keyword evidence="6" id="KW-0862">Zinc</keyword>
<dbReference type="PANTHER" id="PTHR30616:SF2">
    <property type="entry name" value="PURINE NUCLEOSIDE PHOSPHORYLASE LACC1"/>
    <property type="match status" value="1"/>
</dbReference>
<evidence type="ECO:0000256" key="9">
    <source>
        <dbReference type="ARBA" id="ARBA00049893"/>
    </source>
</evidence>
<keyword evidence="5" id="KW-0378">Hydrolase</keyword>
<dbReference type="Pfam" id="PF02578">
    <property type="entry name" value="Cu-oxidase_4"/>
    <property type="match status" value="1"/>
</dbReference>
<evidence type="ECO:0000256" key="10">
    <source>
        <dbReference type="RuleBase" id="RU361274"/>
    </source>
</evidence>
<dbReference type="InterPro" id="IPR011324">
    <property type="entry name" value="Cytotoxic_necrot_fac-like_cat"/>
</dbReference>
<dbReference type="AlphaFoldDB" id="A0A1F7GZC5"/>
<evidence type="ECO:0000256" key="6">
    <source>
        <dbReference type="ARBA" id="ARBA00022833"/>
    </source>
</evidence>
<evidence type="ECO:0000256" key="2">
    <source>
        <dbReference type="ARBA" id="ARBA00007353"/>
    </source>
</evidence>
<comment type="catalytic activity">
    <reaction evidence="1">
        <text>inosine + phosphate = alpha-D-ribose 1-phosphate + hypoxanthine</text>
        <dbReference type="Rhea" id="RHEA:27646"/>
        <dbReference type="ChEBI" id="CHEBI:17368"/>
        <dbReference type="ChEBI" id="CHEBI:17596"/>
        <dbReference type="ChEBI" id="CHEBI:43474"/>
        <dbReference type="ChEBI" id="CHEBI:57720"/>
        <dbReference type="EC" id="2.4.2.1"/>
    </reaction>
    <physiologicalReaction direction="left-to-right" evidence="1">
        <dbReference type="Rhea" id="RHEA:27647"/>
    </physiologicalReaction>
</comment>
<dbReference type="GO" id="GO:0017061">
    <property type="term" value="F:S-methyl-5-thioadenosine phosphorylase activity"/>
    <property type="evidence" value="ECO:0007669"/>
    <property type="project" value="UniProtKB-EC"/>
</dbReference>
<sequence>MIIFDPRNRVYISSKLRDTGYTSSFGTRLSRNPQNHRIVMKQVHGDKIVKITAQNIDREKFQNTDGMITRLNGVTLIVKTADCVPIIFADTLSSILGVSHQGWRGTLLNLPLKMVNFLAKEGVQKENIIVAIGPSISACCYKIYGDRLDLFRKTFPRYVDRIFIKNNNDIFLNLGYLAYLQLVDAGIQKNNIDYFPFCTSCHKDHFYSYNRDKSTKRMESWIAKY</sequence>
<gene>
    <name evidence="11" type="ORF">A3C24_01925</name>
</gene>
<evidence type="ECO:0000256" key="1">
    <source>
        <dbReference type="ARBA" id="ARBA00000553"/>
    </source>
</evidence>
<dbReference type="CDD" id="cd16833">
    <property type="entry name" value="YfiH"/>
    <property type="match status" value="1"/>
</dbReference>
<dbReference type="EMBL" id="MFZM01000007">
    <property type="protein sequence ID" value="OGK24419.1"/>
    <property type="molecule type" value="Genomic_DNA"/>
</dbReference>
<accession>A0A1F7GZC5</accession>
<proteinExistence type="inferred from homology"/>
<reference evidence="11 12" key="1">
    <citation type="journal article" date="2016" name="Nat. Commun.">
        <title>Thousands of microbial genomes shed light on interconnected biogeochemical processes in an aquifer system.</title>
        <authorList>
            <person name="Anantharaman K."/>
            <person name="Brown C.T."/>
            <person name="Hug L.A."/>
            <person name="Sharon I."/>
            <person name="Castelle C.J."/>
            <person name="Probst A.J."/>
            <person name="Thomas B.C."/>
            <person name="Singh A."/>
            <person name="Wilkins M.J."/>
            <person name="Karaoz U."/>
            <person name="Brodie E.L."/>
            <person name="Williams K.H."/>
            <person name="Hubbard S.S."/>
            <person name="Banfield J.F."/>
        </authorList>
    </citation>
    <scope>NUCLEOTIDE SEQUENCE [LARGE SCALE GENOMIC DNA]</scope>
</reference>
<dbReference type="GO" id="GO:0005507">
    <property type="term" value="F:copper ion binding"/>
    <property type="evidence" value="ECO:0007669"/>
    <property type="project" value="TreeGrafter"/>
</dbReference>
<organism evidence="11 12">
    <name type="scientific">Candidatus Roizmanbacteria bacterium RIFCSPHIGHO2_02_FULL_37_24</name>
    <dbReference type="NCBI Taxonomy" id="1802037"/>
    <lineage>
        <taxon>Bacteria</taxon>
        <taxon>Candidatus Roizmaniibacteriota</taxon>
    </lineage>
</organism>
<comment type="similarity">
    <text evidence="2 10">Belongs to the purine nucleoside phosphorylase YfiH/LACC1 family.</text>
</comment>
<protein>
    <recommendedName>
        <fullName evidence="10">Purine nucleoside phosphorylase</fullName>
    </recommendedName>
</protein>
<evidence type="ECO:0000256" key="5">
    <source>
        <dbReference type="ARBA" id="ARBA00022801"/>
    </source>
</evidence>
<dbReference type="SUPFAM" id="SSF64438">
    <property type="entry name" value="CNF1/YfiH-like putative cysteine hydrolases"/>
    <property type="match status" value="1"/>
</dbReference>
<comment type="catalytic activity">
    <reaction evidence="9">
        <text>S-methyl-5'-thioadenosine + phosphate = 5-(methylsulfanyl)-alpha-D-ribose 1-phosphate + adenine</text>
        <dbReference type="Rhea" id="RHEA:11852"/>
        <dbReference type="ChEBI" id="CHEBI:16708"/>
        <dbReference type="ChEBI" id="CHEBI:17509"/>
        <dbReference type="ChEBI" id="CHEBI:43474"/>
        <dbReference type="ChEBI" id="CHEBI:58533"/>
        <dbReference type="EC" id="2.4.2.28"/>
    </reaction>
    <physiologicalReaction direction="left-to-right" evidence="9">
        <dbReference type="Rhea" id="RHEA:11853"/>
    </physiologicalReaction>
</comment>
<evidence type="ECO:0000256" key="8">
    <source>
        <dbReference type="ARBA" id="ARBA00048968"/>
    </source>
</evidence>
<evidence type="ECO:0000313" key="11">
    <source>
        <dbReference type="EMBL" id="OGK24419.1"/>
    </source>
</evidence>
<keyword evidence="4" id="KW-0479">Metal-binding</keyword>
<comment type="caution">
    <text evidence="11">The sequence shown here is derived from an EMBL/GenBank/DDBJ whole genome shotgun (WGS) entry which is preliminary data.</text>
</comment>
<dbReference type="GO" id="GO:0016787">
    <property type="term" value="F:hydrolase activity"/>
    <property type="evidence" value="ECO:0007669"/>
    <property type="project" value="UniProtKB-KW"/>
</dbReference>
<keyword evidence="3" id="KW-0808">Transferase</keyword>
<dbReference type="InterPro" id="IPR038371">
    <property type="entry name" value="Cu_polyphenol_OxRdtase_sf"/>
</dbReference>
<dbReference type="Gene3D" id="3.60.140.10">
    <property type="entry name" value="CNF1/YfiH-like putative cysteine hydrolases"/>
    <property type="match status" value="1"/>
</dbReference>
<dbReference type="NCBIfam" id="TIGR00726">
    <property type="entry name" value="peptidoglycan editing factor PgeF"/>
    <property type="match status" value="1"/>
</dbReference>
<evidence type="ECO:0000313" key="12">
    <source>
        <dbReference type="Proteomes" id="UP000177159"/>
    </source>
</evidence>
<dbReference type="PANTHER" id="PTHR30616">
    <property type="entry name" value="UNCHARACTERIZED PROTEIN YFIH"/>
    <property type="match status" value="1"/>
</dbReference>
<comment type="catalytic activity">
    <reaction evidence="7">
        <text>adenosine + H2O + H(+) = inosine + NH4(+)</text>
        <dbReference type="Rhea" id="RHEA:24408"/>
        <dbReference type="ChEBI" id="CHEBI:15377"/>
        <dbReference type="ChEBI" id="CHEBI:15378"/>
        <dbReference type="ChEBI" id="CHEBI:16335"/>
        <dbReference type="ChEBI" id="CHEBI:17596"/>
        <dbReference type="ChEBI" id="CHEBI:28938"/>
        <dbReference type="EC" id="3.5.4.4"/>
    </reaction>
    <physiologicalReaction direction="left-to-right" evidence="7">
        <dbReference type="Rhea" id="RHEA:24409"/>
    </physiologicalReaction>
</comment>
<evidence type="ECO:0000256" key="3">
    <source>
        <dbReference type="ARBA" id="ARBA00022679"/>
    </source>
</evidence>
<evidence type="ECO:0000256" key="4">
    <source>
        <dbReference type="ARBA" id="ARBA00022723"/>
    </source>
</evidence>